<feature type="compositionally biased region" description="Pro residues" evidence="1">
    <location>
        <begin position="255"/>
        <end position="266"/>
    </location>
</feature>
<evidence type="ECO:0000313" key="3">
    <source>
        <dbReference type="EMBL" id="TFK28269.1"/>
    </source>
</evidence>
<sequence>MESSRLPPPQGPPPSYAFVTRVYKRSLRPVVIVVCILAGIWTLFSANPDLRTSNPRSTENSTTLKILAIVLGTLYMFIAVIQAFGIFSAATQKLGPTRIFAWLSVLAIVLMAGVGLARVVIHFTKKVNGFWGPISSGRLDRESADLWCRRSWERGSWSEIVAFLATTLLATLFASVAFGFYRQLLDPTSVQNVFRAPATARADFYPPQYAPPYNASGPMPYPTYGQYPTAPYGGAPPYGGPGTPAQGPYSAYPAYGPPPGPPPSETKPPNYEGGGLDWTAQGDNKDQPKARNPFEPENDPPAGGSNPPRL</sequence>
<feature type="compositionally biased region" description="Basic and acidic residues" evidence="1">
    <location>
        <begin position="283"/>
        <end position="294"/>
    </location>
</feature>
<feature type="transmembrane region" description="Helical" evidence="2">
    <location>
        <begin position="160"/>
        <end position="181"/>
    </location>
</feature>
<evidence type="ECO:0000256" key="1">
    <source>
        <dbReference type="SAM" id="MobiDB-lite"/>
    </source>
</evidence>
<proteinExistence type="predicted"/>
<feature type="transmembrane region" description="Helical" evidence="2">
    <location>
        <begin position="66"/>
        <end position="87"/>
    </location>
</feature>
<accession>A0A5C3L5F0</accession>
<reference evidence="3 4" key="1">
    <citation type="journal article" date="2019" name="Nat. Ecol. Evol.">
        <title>Megaphylogeny resolves global patterns of mushroom evolution.</title>
        <authorList>
            <person name="Varga T."/>
            <person name="Krizsan K."/>
            <person name="Foldi C."/>
            <person name="Dima B."/>
            <person name="Sanchez-Garcia M."/>
            <person name="Sanchez-Ramirez S."/>
            <person name="Szollosi G.J."/>
            <person name="Szarkandi J.G."/>
            <person name="Papp V."/>
            <person name="Albert L."/>
            <person name="Andreopoulos W."/>
            <person name="Angelini C."/>
            <person name="Antonin V."/>
            <person name="Barry K.W."/>
            <person name="Bougher N.L."/>
            <person name="Buchanan P."/>
            <person name="Buyck B."/>
            <person name="Bense V."/>
            <person name="Catcheside P."/>
            <person name="Chovatia M."/>
            <person name="Cooper J."/>
            <person name="Damon W."/>
            <person name="Desjardin D."/>
            <person name="Finy P."/>
            <person name="Geml J."/>
            <person name="Haridas S."/>
            <person name="Hughes K."/>
            <person name="Justo A."/>
            <person name="Karasinski D."/>
            <person name="Kautmanova I."/>
            <person name="Kiss B."/>
            <person name="Kocsube S."/>
            <person name="Kotiranta H."/>
            <person name="LaButti K.M."/>
            <person name="Lechner B.E."/>
            <person name="Liimatainen K."/>
            <person name="Lipzen A."/>
            <person name="Lukacs Z."/>
            <person name="Mihaltcheva S."/>
            <person name="Morgado L.N."/>
            <person name="Niskanen T."/>
            <person name="Noordeloos M.E."/>
            <person name="Ohm R.A."/>
            <person name="Ortiz-Santana B."/>
            <person name="Ovrebo C."/>
            <person name="Racz N."/>
            <person name="Riley R."/>
            <person name="Savchenko A."/>
            <person name="Shiryaev A."/>
            <person name="Soop K."/>
            <person name="Spirin V."/>
            <person name="Szebenyi C."/>
            <person name="Tomsovsky M."/>
            <person name="Tulloss R.E."/>
            <person name="Uehling J."/>
            <person name="Grigoriev I.V."/>
            <person name="Vagvolgyi C."/>
            <person name="Papp T."/>
            <person name="Martin F.M."/>
            <person name="Miettinen O."/>
            <person name="Hibbett D.S."/>
            <person name="Nagy L.G."/>
        </authorList>
    </citation>
    <scope>NUCLEOTIDE SEQUENCE [LARGE SCALE GENOMIC DNA]</scope>
    <source>
        <strain evidence="3 4">CBS 121175</strain>
    </source>
</reference>
<gene>
    <name evidence="3" type="ORF">FA15DRAFT_665488</name>
</gene>
<evidence type="ECO:0000256" key="2">
    <source>
        <dbReference type="SAM" id="Phobius"/>
    </source>
</evidence>
<feature type="transmembrane region" description="Helical" evidence="2">
    <location>
        <begin position="99"/>
        <end position="121"/>
    </location>
</feature>
<keyword evidence="2" id="KW-0472">Membrane</keyword>
<feature type="region of interest" description="Disordered" evidence="1">
    <location>
        <begin position="238"/>
        <end position="310"/>
    </location>
</feature>
<keyword evidence="4" id="KW-1185">Reference proteome</keyword>
<organism evidence="3 4">
    <name type="scientific">Coprinopsis marcescibilis</name>
    <name type="common">Agaric fungus</name>
    <name type="synonym">Psathyrella marcescibilis</name>
    <dbReference type="NCBI Taxonomy" id="230819"/>
    <lineage>
        <taxon>Eukaryota</taxon>
        <taxon>Fungi</taxon>
        <taxon>Dikarya</taxon>
        <taxon>Basidiomycota</taxon>
        <taxon>Agaricomycotina</taxon>
        <taxon>Agaricomycetes</taxon>
        <taxon>Agaricomycetidae</taxon>
        <taxon>Agaricales</taxon>
        <taxon>Agaricineae</taxon>
        <taxon>Psathyrellaceae</taxon>
        <taxon>Coprinopsis</taxon>
    </lineage>
</organism>
<dbReference type="OrthoDB" id="3352285at2759"/>
<feature type="transmembrane region" description="Helical" evidence="2">
    <location>
        <begin position="27"/>
        <end position="46"/>
    </location>
</feature>
<dbReference type="EMBL" id="ML210157">
    <property type="protein sequence ID" value="TFK28269.1"/>
    <property type="molecule type" value="Genomic_DNA"/>
</dbReference>
<dbReference type="Proteomes" id="UP000307440">
    <property type="component" value="Unassembled WGS sequence"/>
</dbReference>
<keyword evidence="2" id="KW-1133">Transmembrane helix</keyword>
<dbReference type="AlphaFoldDB" id="A0A5C3L5F0"/>
<name>A0A5C3L5F0_COPMA</name>
<keyword evidence="2" id="KW-0812">Transmembrane</keyword>
<feature type="compositionally biased region" description="Low complexity" evidence="1">
    <location>
        <begin position="243"/>
        <end position="254"/>
    </location>
</feature>
<evidence type="ECO:0000313" key="4">
    <source>
        <dbReference type="Proteomes" id="UP000307440"/>
    </source>
</evidence>
<protein>
    <submittedName>
        <fullName evidence="3">Uncharacterized protein</fullName>
    </submittedName>
</protein>